<evidence type="ECO:0000313" key="2">
    <source>
        <dbReference type="Proteomes" id="UP001301731"/>
    </source>
</evidence>
<proteinExistence type="predicted"/>
<sequence>MHDLATLADNHLAKARVDAHGRSAEVVLHDTYLRQTVIALASGCALDEHNAPPAASLQVLRGRVRITAGEASNDLATGQLSGVPKVRHGLLALEDAVVLLTAVNP</sequence>
<accession>A0ABZ0M4N1</accession>
<dbReference type="EMBL" id="CP137573">
    <property type="protein sequence ID" value="WOX26537.1"/>
    <property type="molecule type" value="Genomic_DNA"/>
</dbReference>
<dbReference type="SUPFAM" id="SSF51182">
    <property type="entry name" value="RmlC-like cupins"/>
    <property type="match status" value="1"/>
</dbReference>
<reference evidence="1 2" key="1">
    <citation type="submission" date="2023-10" db="EMBL/GenBank/DDBJ databases">
        <title>The genome sequence of Streptomyces sp. HUAS YS2.</title>
        <authorList>
            <person name="Mo P."/>
        </authorList>
    </citation>
    <scope>NUCLEOTIDE SEQUENCE [LARGE SCALE GENOMIC DNA]</scope>
    <source>
        <strain evidence="1 2">HUAS YS2</strain>
    </source>
</reference>
<dbReference type="RefSeq" id="WP_318109570.1">
    <property type="nucleotide sequence ID" value="NZ_CP137573.1"/>
</dbReference>
<organism evidence="1 2">
    <name type="scientific">Streptomyces solicathayae</name>
    <dbReference type="NCBI Taxonomy" id="3081768"/>
    <lineage>
        <taxon>Bacteria</taxon>
        <taxon>Bacillati</taxon>
        <taxon>Actinomycetota</taxon>
        <taxon>Actinomycetes</taxon>
        <taxon>Kitasatosporales</taxon>
        <taxon>Streptomycetaceae</taxon>
        <taxon>Streptomyces</taxon>
    </lineage>
</organism>
<keyword evidence="2" id="KW-1185">Reference proteome</keyword>
<dbReference type="InterPro" id="IPR011051">
    <property type="entry name" value="RmlC_Cupin_sf"/>
</dbReference>
<dbReference type="Gene3D" id="2.60.120.10">
    <property type="entry name" value="Jelly Rolls"/>
    <property type="match status" value="1"/>
</dbReference>
<dbReference type="InterPro" id="IPR014710">
    <property type="entry name" value="RmlC-like_jellyroll"/>
</dbReference>
<protein>
    <submittedName>
        <fullName evidence="1">Cupin</fullName>
    </submittedName>
</protein>
<evidence type="ECO:0000313" key="1">
    <source>
        <dbReference type="EMBL" id="WOX26537.1"/>
    </source>
</evidence>
<name>A0ABZ0M4N1_9ACTN</name>
<dbReference type="Proteomes" id="UP001301731">
    <property type="component" value="Chromosome"/>
</dbReference>
<gene>
    <name evidence="1" type="ORF">R2D22_04840</name>
</gene>